<keyword evidence="1" id="KW-0175">Coiled coil</keyword>
<feature type="domain" description="Myb/SANT-like DNA-binding" evidence="3">
    <location>
        <begin position="20"/>
        <end position="95"/>
    </location>
</feature>
<feature type="region of interest" description="Disordered" evidence="2">
    <location>
        <begin position="112"/>
        <end position="199"/>
    </location>
</feature>
<dbReference type="OrthoDB" id="6348838at2759"/>
<evidence type="ECO:0000256" key="1">
    <source>
        <dbReference type="SAM" id="Coils"/>
    </source>
</evidence>
<comment type="caution">
    <text evidence="4">The sequence shown here is derived from an EMBL/GenBank/DDBJ whole genome shotgun (WGS) entry which is preliminary data.</text>
</comment>
<accession>A0A164VAK4</accession>
<dbReference type="EMBL" id="LRGB01001363">
    <property type="protein sequence ID" value="KZS12133.1"/>
    <property type="molecule type" value="Genomic_DNA"/>
</dbReference>
<organism evidence="4 5">
    <name type="scientific">Daphnia magna</name>
    <dbReference type="NCBI Taxonomy" id="35525"/>
    <lineage>
        <taxon>Eukaryota</taxon>
        <taxon>Metazoa</taxon>
        <taxon>Ecdysozoa</taxon>
        <taxon>Arthropoda</taxon>
        <taxon>Crustacea</taxon>
        <taxon>Branchiopoda</taxon>
        <taxon>Diplostraca</taxon>
        <taxon>Cladocera</taxon>
        <taxon>Anomopoda</taxon>
        <taxon>Daphniidae</taxon>
        <taxon>Daphnia</taxon>
    </lineage>
</organism>
<feature type="compositionally biased region" description="Basic residues" evidence="2">
    <location>
        <begin position="178"/>
        <end position="199"/>
    </location>
</feature>
<evidence type="ECO:0000259" key="3">
    <source>
        <dbReference type="Pfam" id="PF13837"/>
    </source>
</evidence>
<feature type="compositionally biased region" description="Polar residues" evidence="2">
    <location>
        <begin position="1"/>
        <end position="12"/>
    </location>
</feature>
<dbReference type="InterPro" id="IPR044822">
    <property type="entry name" value="Myb_DNA-bind_4"/>
</dbReference>
<dbReference type="AlphaFoldDB" id="A0A164VAK4"/>
<evidence type="ECO:0000256" key="2">
    <source>
        <dbReference type="SAM" id="MobiDB-lite"/>
    </source>
</evidence>
<feature type="coiled-coil region" evidence="1">
    <location>
        <begin position="222"/>
        <end position="256"/>
    </location>
</feature>
<dbReference type="Pfam" id="PF13837">
    <property type="entry name" value="Myb_DNA-bind_4"/>
    <property type="match status" value="1"/>
</dbReference>
<reference evidence="4 5" key="1">
    <citation type="submission" date="2016-03" db="EMBL/GenBank/DDBJ databases">
        <title>EvidentialGene: Evidence-directed Construction of Genes on Genomes.</title>
        <authorList>
            <person name="Gilbert D.G."/>
            <person name="Choi J.-H."/>
            <person name="Mockaitis K."/>
            <person name="Colbourne J."/>
            <person name="Pfrender M."/>
        </authorList>
    </citation>
    <scope>NUCLEOTIDE SEQUENCE [LARGE SCALE GENOMIC DNA]</scope>
    <source>
        <strain evidence="4 5">Xinb3</strain>
        <tissue evidence="4">Complete organism</tissue>
    </source>
</reference>
<feature type="region of interest" description="Disordered" evidence="2">
    <location>
        <begin position="295"/>
        <end position="318"/>
    </location>
</feature>
<proteinExistence type="predicted"/>
<keyword evidence="5" id="KW-1185">Reference proteome</keyword>
<dbReference type="PANTHER" id="PTHR31307">
    <property type="entry name" value="TRIHELIX TRANSCRIPTION FACTOR ASIL2"/>
    <property type="match status" value="1"/>
</dbReference>
<protein>
    <recommendedName>
        <fullName evidence="3">Myb/SANT-like DNA-binding domain-containing protein</fullName>
    </recommendedName>
</protein>
<gene>
    <name evidence="4" type="ORF">APZ42_022934</name>
</gene>
<dbReference type="InterPro" id="IPR044823">
    <property type="entry name" value="ASIL1/2-like"/>
</dbReference>
<evidence type="ECO:0000313" key="4">
    <source>
        <dbReference type="EMBL" id="KZS12133.1"/>
    </source>
</evidence>
<feature type="compositionally biased region" description="Low complexity" evidence="2">
    <location>
        <begin position="157"/>
        <end position="168"/>
    </location>
</feature>
<evidence type="ECO:0000313" key="5">
    <source>
        <dbReference type="Proteomes" id="UP000076858"/>
    </source>
</evidence>
<feature type="compositionally biased region" description="Basic and acidic residues" evidence="2">
    <location>
        <begin position="121"/>
        <end position="133"/>
    </location>
</feature>
<dbReference type="Gene3D" id="1.10.10.60">
    <property type="entry name" value="Homeodomain-like"/>
    <property type="match status" value="1"/>
</dbReference>
<sequence length="331" mass="37047">MEGPSGASSSGTGYKRSRGTNWTEEETEQLLEAWADREVQVLLDSGPHNRQAFERVSFNLAEHHMDKTPSQCREKIKKLKTMYRNLNNHGKVSKNIRGRLMHKLHQVMEGIPSVSSAISKGRSDDTTCNHEEMDGAETEGQTSNNIMDEDFLDDDSSASSDPESVSSSDAEDVAPQRRVPKHRDRRKKTSRKRKESRSKRRSAVYVLIDKVISAQSAANERFSALEERRLLLDKELEEKRIEAEAARQEAQRQHELRLLSTMAQQMACILKSFNPMAFTGSRCETVATPITMDVSTGDRTSGDAGGPSKPHEVNGCVHSNDYTDGTVYSAM</sequence>
<feature type="compositionally biased region" description="Acidic residues" evidence="2">
    <location>
        <begin position="147"/>
        <end position="156"/>
    </location>
</feature>
<dbReference type="PANTHER" id="PTHR31307:SF45">
    <property type="entry name" value="OS09G0558200 PROTEIN"/>
    <property type="match status" value="1"/>
</dbReference>
<name>A0A164VAK4_9CRUS</name>
<dbReference type="Proteomes" id="UP000076858">
    <property type="component" value="Unassembled WGS sequence"/>
</dbReference>
<feature type="region of interest" description="Disordered" evidence="2">
    <location>
        <begin position="1"/>
        <end position="25"/>
    </location>
</feature>